<proteinExistence type="predicted"/>
<reference evidence="2" key="1">
    <citation type="submission" date="2023-08" db="EMBL/GenBank/DDBJ databases">
        <title>Reference Genome Resource for the Citrus Pathogen Phytophthora citrophthora.</title>
        <authorList>
            <person name="Moller H."/>
            <person name="Coetzee B."/>
            <person name="Rose L.J."/>
            <person name="Van Niekerk J.M."/>
        </authorList>
    </citation>
    <scope>NUCLEOTIDE SEQUENCE</scope>
    <source>
        <strain evidence="2">STE-U-9442</strain>
    </source>
</reference>
<evidence type="ECO:0000313" key="3">
    <source>
        <dbReference type="Proteomes" id="UP001259832"/>
    </source>
</evidence>
<keyword evidence="1" id="KW-0175">Coiled coil</keyword>
<feature type="coiled-coil region" evidence="1">
    <location>
        <begin position="82"/>
        <end position="109"/>
    </location>
</feature>
<comment type="caution">
    <text evidence="2">The sequence shown here is derived from an EMBL/GenBank/DDBJ whole genome shotgun (WGS) entry which is preliminary data.</text>
</comment>
<evidence type="ECO:0000313" key="2">
    <source>
        <dbReference type="EMBL" id="KAK1932037.1"/>
    </source>
</evidence>
<name>A0AAD9G5D2_9STRA</name>
<sequence>MEGEEETKMEEQALRYSFLEIKEAQRVCGEKMITAALKECGSVSSAQQQIFRAHVNDLCATVFAAALRKYNPEDKQEVAPVDEEMAKELKELETKLKEKEAAVKKLRERVPRIAAANARRELAKARKRHADVLVAEPEATGDLGGELTGEQLDALRAAYVKTSSSIAITSAKLSQVVSQTTETINIVEKAMKRPKSEVDAAMENSPIKAKALLNEEEQNSLQQPSPLRTRLALQLSASKDSNGCTKQAAFRVSVMHKLQGTFVRMLLHPHHAMH</sequence>
<dbReference type="AlphaFoldDB" id="A0AAD9G5D2"/>
<accession>A0AAD9G5D2</accession>
<gene>
    <name evidence="2" type="ORF">P3T76_012537</name>
</gene>
<dbReference type="EMBL" id="JASMQC010000031">
    <property type="protein sequence ID" value="KAK1932037.1"/>
    <property type="molecule type" value="Genomic_DNA"/>
</dbReference>
<evidence type="ECO:0000256" key="1">
    <source>
        <dbReference type="SAM" id="Coils"/>
    </source>
</evidence>
<keyword evidence="3" id="KW-1185">Reference proteome</keyword>
<protein>
    <submittedName>
        <fullName evidence="2">Uncharacterized protein</fullName>
    </submittedName>
</protein>
<organism evidence="2 3">
    <name type="scientific">Phytophthora citrophthora</name>
    <dbReference type="NCBI Taxonomy" id="4793"/>
    <lineage>
        <taxon>Eukaryota</taxon>
        <taxon>Sar</taxon>
        <taxon>Stramenopiles</taxon>
        <taxon>Oomycota</taxon>
        <taxon>Peronosporomycetes</taxon>
        <taxon>Peronosporales</taxon>
        <taxon>Peronosporaceae</taxon>
        <taxon>Phytophthora</taxon>
    </lineage>
</organism>
<dbReference type="Proteomes" id="UP001259832">
    <property type="component" value="Unassembled WGS sequence"/>
</dbReference>